<sequence length="86" mass="9310">MSVGGAQVLATDKSAGTEIDFKYALIGMALGVAISAGFLALKICVIRRHLSDSESADLKNTPQDPMLQKKRNPRKRSPRDAQVIEL</sequence>
<evidence type="ECO:0000256" key="1">
    <source>
        <dbReference type="SAM" id="MobiDB-lite"/>
    </source>
</evidence>
<comment type="caution">
    <text evidence="3">The sequence shown here is derived from an EMBL/GenBank/DDBJ whole genome shotgun (WGS) entry which is preliminary data.</text>
</comment>
<dbReference type="Pfam" id="PF14986">
    <property type="entry name" value="DUF4514"/>
    <property type="match status" value="1"/>
</dbReference>
<dbReference type="PANTHER" id="PTHR37857:SF1">
    <property type="entry name" value="TRANSMEMBRANE PROTEIN 273"/>
    <property type="match status" value="1"/>
</dbReference>
<proteinExistence type="predicted"/>
<dbReference type="InterPro" id="IPR029395">
    <property type="entry name" value="DUF4514"/>
</dbReference>
<evidence type="ECO:0008006" key="5">
    <source>
        <dbReference type="Google" id="ProtNLM"/>
    </source>
</evidence>
<feature type="region of interest" description="Disordered" evidence="1">
    <location>
        <begin position="53"/>
        <end position="86"/>
    </location>
</feature>
<dbReference type="EMBL" id="JBBHLL010000243">
    <property type="protein sequence ID" value="KAK7808282.1"/>
    <property type="molecule type" value="Genomic_DNA"/>
</dbReference>
<dbReference type="Proteomes" id="UP001488838">
    <property type="component" value="Unassembled WGS sequence"/>
</dbReference>
<keyword evidence="2" id="KW-0812">Transmembrane</keyword>
<dbReference type="PANTHER" id="PTHR37857">
    <property type="entry name" value="TRANSMEMBRANE PROTEIN 273"/>
    <property type="match status" value="1"/>
</dbReference>
<keyword evidence="4" id="KW-1185">Reference proteome</keyword>
<evidence type="ECO:0000256" key="2">
    <source>
        <dbReference type="SAM" id="Phobius"/>
    </source>
</evidence>
<keyword evidence="2" id="KW-1133">Transmembrane helix</keyword>
<keyword evidence="2" id="KW-0472">Membrane</keyword>
<evidence type="ECO:0000313" key="4">
    <source>
        <dbReference type="Proteomes" id="UP001488838"/>
    </source>
</evidence>
<feature type="transmembrane region" description="Helical" evidence="2">
    <location>
        <begin position="23"/>
        <end position="41"/>
    </location>
</feature>
<organism evidence="3 4">
    <name type="scientific">Myodes glareolus</name>
    <name type="common">Bank vole</name>
    <name type="synonym">Clethrionomys glareolus</name>
    <dbReference type="NCBI Taxonomy" id="447135"/>
    <lineage>
        <taxon>Eukaryota</taxon>
        <taxon>Metazoa</taxon>
        <taxon>Chordata</taxon>
        <taxon>Craniata</taxon>
        <taxon>Vertebrata</taxon>
        <taxon>Euteleostomi</taxon>
        <taxon>Mammalia</taxon>
        <taxon>Eutheria</taxon>
        <taxon>Euarchontoglires</taxon>
        <taxon>Glires</taxon>
        <taxon>Rodentia</taxon>
        <taxon>Myomorpha</taxon>
        <taxon>Muroidea</taxon>
        <taxon>Cricetidae</taxon>
        <taxon>Arvicolinae</taxon>
        <taxon>Myodes</taxon>
    </lineage>
</organism>
<evidence type="ECO:0000313" key="3">
    <source>
        <dbReference type="EMBL" id="KAK7808282.1"/>
    </source>
</evidence>
<protein>
    <recommendedName>
        <fullName evidence="5">Transmembrane protein 273</fullName>
    </recommendedName>
</protein>
<gene>
    <name evidence="3" type="ORF">U0070_013964</name>
</gene>
<name>A0AAW0I261_MYOGA</name>
<reference evidence="3 4" key="1">
    <citation type="journal article" date="2023" name="bioRxiv">
        <title>Conserved and derived expression patterns and positive selection on dental genes reveal complex evolutionary context of ever-growing rodent molars.</title>
        <authorList>
            <person name="Calamari Z.T."/>
            <person name="Song A."/>
            <person name="Cohen E."/>
            <person name="Akter M."/>
            <person name="Roy R.D."/>
            <person name="Hallikas O."/>
            <person name="Christensen M.M."/>
            <person name="Li P."/>
            <person name="Marangoni P."/>
            <person name="Jernvall J."/>
            <person name="Klein O.D."/>
        </authorList>
    </citation>
    <scope>NUCLEOTIDE SEQUENCE [LARGE SCALE GENOMIC DNA]</scope>
    <source>
        <strain evidence="3">V071</strain>
    </source>
</reference>
<accession>A0AAW0I261</accession>
<feature type="compositionally biased region" description="Basic residues" evidence="1">
    <location>
        <begin position="68"/>
        <end position="77"/>
    </location>
</feature>
<dbReference type="AlphaFoldDB" id="A0AAW0I261"/>